<organism evidence="1 2">
    <name type="scientific">Neoroseomonas soli</name>
    <dbReference type="NCBI Taxonomy" id="1081025"/>
    <lineage>
        <taxon>Bacteria</taxon>
        <taxon>Pseudomonadati</taxon>
        <taxon>Pseudomonadota</taxon>
        <taxon>Alphaproteobacteria</taxon>
        <taxon>Acetobacterales</taxon>
        <taxon>Acetobacteraceae</taxon>
        <taxon>Neoroseomonas</taxon>
    </lineage>
</organism>
<proteinExistence type="predicted"/>
<evidence type="ECO:0000313" key="1">
    <source>
        <dbReference type="EMBL" id="MBR0674430.1"/>
    </source>
</evidence>
<reference evidence="1" key="1">
    <citation type="submission" date="2020-01" db="EMBL/GenBank/DDBJ databases">
        <authorList>
            <person name="Rat A."/>
        </authorList>
    </citation>
    <scope>NUCLEOTIDE SEQUENCE</scope>
    <source>
        <strain evidence="1">LMG 31231</strain>
    </source>
</reference>
<keyword evidence="2" id="KW-1185">Reference proteome</keyword>
<reference evidence="1" key="2">
    <citation type="journal article" date="2021" name="Syst. Appl. Microbiol.">
        <title>Roseomonas hellenica sp. nov., isolated from roots of wild-growing Alkanna tinctoria.</title>
        <authorList>
            <person name="Rat A."/>
            <person name="Naranjo H.D."/>
            <person name="Lebbe L."/>
            <person name="Cnockaert M."/>
            <person name="Krigas N."/>
            <person name="Grigoriadou K."/>
            <person name="Maloupa E."/>
            <person name="Willems A."/>
        </authorList>
    </citation>
    <scope>NUCLEOTIDE SEQUENCE</scope>
    <source>
        <strain evidence="1">LMG 31231</strain>
    </source>
</reference>
<name>A0A9X9X4V1_9PROT</name>
<dbReference type="EMBL" id="JAAEDM010000156">
    <property type="protein sequence ID" value="MBR0674430.1"/>
    <property type="molecule type" value="Genomic_DNA"/>
</dbReference>
<accession>A0A9X9X4V1</accession>
<comment type="caution">
    <text evidence="1">The sequence shown here is derived from an EMBL/GenBank/DDBJ whole genome shotgun (WGS) entry which is preliminary data.</text>
</comment>
<dbReference type="Proteomes" id="UP001138751">
    <property type="component" value="Unassembled WGS sequence"/>
</dbReference>
<protein>
    <submittedName>
        <fullName evidence="1">Uncharacterized protein</fullName>
    </submittedName>
</protein>
<sequence length="261" mass="26612">MAGILGTLWDGVALRRERIGADPDSPARPVALPAAWEEGAAAALAALAPGNGPVVLPILAENWIRRVTMRGRRLGLLDSPEEADGLAAGLRALLLSRRGAPGAEVWRDRGREEARFVLNLPAFLDAEGGFDAPGYVAAAALGVRVLDILGQGRSPRLRLGFADLAGLLAAFRLPYGGEEAQAVAAAIAALTRGAAEAESGRLADRQGALHPVALIWPEPPAETAVPGLAAAARAALDAAAASPGLRHAGCVALAPADAVEA</sequence>
<dbReference type="SUPFAM" id="SSF51998">
    <property type="entry name" value="PFL-like glycyl radical enzymes"/>
    <property type="match status" value="1"/>
</dbReference>
<evidence type="ECO:0000313" key="2">
    <source>
        <dbReference type="Proteomes" id="UP001138751"/>
    </source>
</evidence>
<dbReference type="Gene3D" id="3.20.70.20">
    <property type="match status" value="1"/>
</dbReference>
<feature type="non-terminal residue" evidence="1">
    <location>
        <position position="261"/>
    </location>
</feature>
<dbReference type="AlphaFoldDB" id="A0A9X9X4V1"/>
<gene>
    <name evidence="1" type="ORF">GXW76_24910</name>
</gene>